<keyword evidence="3" id="KW-1185">Reference proteome</keyword>
<sequence length="70" mass="7801">MTDLTPAVSHDLLPNLGQSVRHSRYPRFLRRNAPPPAGYREGRADVPGFISNDADESQVCIAVLREQGRQ</sequence>
<accession>A0A934U5A5</accession>
<protein>
    <submittedName>
        <fullName evidence="2">Uncharacterized protein</fullName>
    </submittedName>
</protein>
<organism evidence="2 3">
    <name type="scientific">Antrihabitans stalagmiti</name>
    <dbReference type="NCBI Taxonomy" id="2799499"/>
    <lineage>
        <taxon>Bacteria</taxon>
        <taxon>Bacillati</taxon>
        <taxon>Actinomycetota</taxon>
        <taxon>Actinomycetes</taxon>
        <taxon>Mycobacteriales</taxon>
        <taxon>Nocardiaceae</taxon>
        <taxon>Antrihabitans</taxon>
    </lineage>
</organism>
<dbReference type="EMBL" id="JAEMNV010000007">
    <property type="protein sequence ID" value="MBJ8341251.1"/>
    <property type="molecule type" value="Genomic_DNA"/>
</dbReference>
<reference evidence="2" key="1">
    <citation type="submission" date="2020-12" db="EMBL/GenBank/DDBJ databases">
        <title>Antrihabitans popcorni sp. nov. and Antrihabitans auranticaus sp. nov., isolated from a larva cave.</title>
        <authorList>
            <person name="Lee S.D."/>
            <person name="Kim I.S."/>
        </authorList>
    </citation>
    <scope>NUCLEOTIDE SEQUENCE</scope>
    <source>
        <strain evidence="2">YC3-6</strain>
    </source>
</reference>
<name>A0A934U5A5_9NOCA</name>
<gene>
    <name evidence="2" type="ORF">JGU71_20405</name>
</gene>
<dbReference type="Proteomes" id="UP000655868">
    <property type="component" value="Unassembled WGS sequence"/>
</dbReference>
<proteinExistence type="predicted"/>
<evidence type="ECO:0000313" key="3">
    <source>
        <dbReference type="Proteomes" id="UP000655868"/>
    </source>
</evidence>
<evidence type="ECO:0000313" key="2">
    <source>
        <dbReference type="EMBL" id="MBJ8341251.1"/>
    </source>
</evidence>
<dbReference type="RefSeq" id="WP_199706141.1">
    <property type="nucleotide sequence ID" value="NZ_JAEMNV010000007.1"/>
</dbReference>
<dbReference type="AlphaFoldDB" id="A0A934U5A5"/>
<evidence type="ECO:0000256" key="1">
    <source>
        <dbReference type="SAM" id="MobiDB-lite"/>
    </source>
</evidence>
<feature type="region of interest" description="Disordered" evidence="1">
    <location>
        <begin position="27"/>
        <end position="48"/>
    </location>
</feature>
<comment type="caution">
    <text evidence="2">The sequence shown here is derived from an EMBL/GenBank/DDBJ whole genome shotgun (WGS) entry which is preliminary data.</text>
</comment>